<evidence type="ECO:0000256" key="7">
    <source>
        <dbReference type="ARBA" id="ARBA00023146"/>
    </source>
</evidence>
<comment type="subcellular location">
    <subcellularLocation>
        <location evidence="9">Cytoplasm</location>
    </subcellularLocation>
</comment>
<sequence>MLKYNFRKIEKKWQAVWKRNKYKVWRAADFSKNQNPKAKSYVLDMFPYPSGEGLHVGHVEGYTASDIYARFLRMNGRNVLHPMGWDAFGLPAENYAIKTKTHPSLVVKKNVRRFKAQLDSLGFSYDWQREINTTDPGYYKWTQWIFLQMFKNGLAYEAEMPVNWCPSCKTVLANEEVIDGHCERCDSLAERKSLKQWILKITDYAERLLKDLDGLDWPERVKEMQRNWIGRSEGVIIKFQVSSLKFPIEVFTTRPDTLAGATYLVLAPEHPLIKDLQRKIRNPNEVTRYVEQASHKSERERLAEVKEKTGVELKGIKAVNPLTNEQIPIWVADYVLVHYGTGAIMAVPAHDQRDFEFAQKFELPIKIVICPNYPEPVCPILEKAYEGDGYLVGSGEFDGLPNNEAKKTILESLIKKDLAKKTVNYKLRDWVFSRQRYWGEPIPLVFCKNCKKQVENFKSQNQNYSFDKFSLGELLNPGWTVIPDSELPVKLPNVKNYQPTGKAESPLAGIEKWTKTSCPRCGGLATRETNTMPQWAGSNWYYLRYLDPKNKEELVDHDKEKYWMGVDLYIGGVEHAVLHLLYARFWHKFLYDIGIVSTKEPFGKLINQGLILGPDGQKMSKSRGNVANPDEIVSKFGADSLRLYEMFMGPLEEAKPWDSRGIVGMHRFLQRTWKLFTKPGIEKNPRKSASTDAESASIRVAKLLHKTIKKVTEDVKNFRFNTAISALMILVNEMEKNPQLLITNYQLLIKLLFPFAPHLAQELWQKLGNKSLLDYEPWPVWDEKLIQEEEFELIIQINGKMRGKIMTQKGIVEEDAKKLAFSQNVIKKWIGGKKIKKTIFVKDRLINFIV</sequence>
<feature type="domain" description="Methionyl/Valyl/Leucyl/Isoleucyl-tRNA synthetase anticodon-binding" evidence="12">
    <location>
        <begin position="703"/>
        <end position="807"/>
    </location>
</feature>
<protein>
    <recommendedName>
        <fullName evidence="9">Leucine--tRNA ligase</fullName>
        <ecNumber evidence="9">6.1.1.4</ecNumber>
    </recommendedName>
    <alternativeName>
        <fullName evidence="9">Leucyl-tRNA synthetase</fullName>
        <shortName evidence="9">LeuRS</shortName>
    </alternativeName>
</protein>
<dbReference type="InterPro" id="IPR009080">
    <property type="entry name" value="tRNAsynth_Ia_anticodon-bd"/>
</dbReference>
<evidence type="ECO:0000256" key="9">
    <source>
        <dbReference type="HAMAP-Rule" id="MF_00049"/>
    </source>
</evidence>
<dbReference type="InterPro" id="IPR002300">
    <property type="entry name" value="aa-tRNA-synth_Ia"/>
</dbReference>
<dbReference type="GO" id="GO:0004823">
    <property type="term" value="F:leucine-tRNA ligase activity"/>
    <property type="evidence" value="ECO:0007669"/>
    <property type="project" value="UniProtKB-UniRule"/>
</dbReference>
<dbReference type="Pfam" id="PF00133">
    <property type="entry name" value="tRNA-synt_1"/>
    <property type="match status" value="1"/>
</dbReference>
<gene>
    <name evidence="9" type="primary">leuS</name>
    <name evidence="15" type="ORF">A3A16_00460</name>
</gene>
<evidence type="ECO:0000256" key="2">
    <source>
        <dbReference type="ARBA" id="ARBA00022490"/>
    </source>
</evidence>
<evidence type="ECO:0000256" key="1">
    <source>
        <dbReference type="ARBA" id="ARBA00005594"/>
    </source>
</evidence>
<evidence type="ECO:0000256" key="5">
    <source>
        <dbReference type="ARBA" id="ARBA00022840"/>
    </source>
</evidence>
<feature type="domain" description="Leucyl-tRNA synthetase editing" evidence="14">
    <location>
        <begin position="226"/>
        <end position="412"/>
    </location>
</feature>
<comment type="caution">
    <text evidence="15">The sequence shown here is derived from an EMBL/GenBank/DDBJ whole genome shotgun (WGS) entry which is preliminary data.</text>
</comment>
<evidence type="ECO:0000256" key="10">
    <source>
        <dbReference type="RuleBase" id="RU363035"/>
    </source>
</evidence>
<dbReference type="Gene3D" id="3.40.50.620">
    <property type="entry name" value="HUPs"/>
    <property type="match status" value="2"/>
</dbReference>
<organism evidence="15 16">
    <name type="scientific">Candidatus Harrisonbacteria bacterium RIFCSPLOWO2_01_FULL_44_18</name>
    <dbReference type="NCBI Taxonomy" id="1798407"/>
    <lineage>
        <taxon>Bacteria</taxon>
        <taxon>Candidatus Harrisoniibacteriota</taxon>
    </lineage>
</organism>
<keyword evidence="7 9" id="KW-0030">Aminoacyl-tRNA synthetase</keyword>
<dbReference type="GO" id="GO:0006429">
    <property type="term" value="P:leucyl-tRNA aminoacylation"/>
    <property type="evidence" value="ECO:0007669"/>
    <property type="project" value="UniProtKB-UniRule"/>
</dbReference>
<dbReference type="SUPFAM" id="SSF50677">
    <property type="entry name" value="ValRS/IleRS/LeuRS editing domain"/>
    <property type="match status" value="1"/>
</dbReference>
<dbReference type="GO" id="GO:0002161">
    <property type="term" value="F:aminoacyl-tRNA deacylase activity"/>
    <property type="evidence" value="ECO:0007669"/>
    <property type="project" value="InterPro"/>
</dbReference>
<proteinExistence type="inferred from homology"/>
<dbReference type="Pfam" id="PF13603">
    <property type="entry name" value="tRNA-synt_1_2"/>
    <property type="match status" value="1"/>
</dbReference>
<comment type="catalytic activity">
    <reaction evidence="8 9">
        <text>tRNA(Leu) + L-leucine + ATP = L-leucyl-tRNA(Leu) + AMP + diphosphate</text>
        <dbReference type="Rhea" id="RHEA:11688"/>
        <dbReference type="Rhea" id="RHEA-COMP:9613"/>
        <dbReference type="Rhea" id="RHEA-COMP:9622"/>
        <dbReference type="ChEBI" id="CHEBI:30616"/>
        <dbReference type="ChEBI" id="CHEBI:33019"/>
        <dbReference type="ChEBI" id="CHEBI:57427"/>
        <dbReference type="ChEBI" id="CHEBI:78442"/>
        <dbReference type="ChEBI" id="CHEBI:78494"/>
        <dbReference type="ChEBI" id="CHEBI:456215"/>
        <dbReference type="EC" id="6.1.1.4"/>
    </reaction>
</comment>
<dbReference type="Gene3D" id="1.10.730.10">
    <property type="entry name" value="Isoleucyl-tRNA Synthetase, Domain 1"/>
    <property type="match status" value="1"/>
</dbReference>
<evidence type="ECO:0000313" key="15">
    <source>
        <dbReference type="EMBL" id="OGY65158.1"/>
    </source>
</evidence>
<accession>A0A1G1ZKK5</accession>
<dbReference type="PRINTS" id="PR00985">
    <property type="entry name" value="TRNASYNTHLEU"/>
</dbReference>
<dbReference type="InterPro" id="IPR014729">
    <property type="entry name" value="Rossmann-like_a/b/a_fold"/>
</dbReference>
<dbReference type="HAMAP" id="MF_00049_B">
    <property type="entry name" value="Leu_tRNA_synth_B"/>
    <property type="match status" value="1"/>
</dbReference>
<dbReference type="AlphaFoldDB" id="A0A1G1ZKK5"/>
<dbReference type="SUPFAM" id="SSF47323">
    <property type="entry name" value="Anticodon-binding domain of a subclass of class I aminoacyl-tRNA synthetases"/>
    <property type="match status" value="1"/>
</dbReference>
<dbReference type="InterPro" id="IPR001412">
    <property type="entry name" value="aa-tRNA-synth_I_CS"/>
</dbReference>
<evidence type="ECO:0000259" key="14">
    <source>
        <dbReference type="Pfam" id="PF13603"/>
    </source>
</evidence>
<evidence type="ECO:0000256" key="6">
    <source>
        <dbReference type="ARBA" id="ARBA00022917"/>
    </source>
</evidence>
<dbReference type="InterPro" id="IPR015413">
    <property type="entry name" value="Methionyl/Leucyl_tRNA_Synth"/>
</dbReference>
<dbReference type="GO" id="GO:0005829">
    <property type="term" value="C:cytosol"/>
    <property type="evidence" value="ECO:0007669"/>
    <property type="project" value="TreeGrafter"/>
</dbReference>
<dbReference type="PANTHER" id="PTHR43740:SF2">
    <property type="entry name" value="LEUCINE--TRNA LIGASE, MITOCHONDRIAL"/>
    <property type="match status" value="1"/>
</dbReference>
<dbReference type="Proteomes" id="UP000177942">
    <property type="component" value="Unassembled WGS sequence"/>
</dbReference>
<dbReference type="InterPro" id="IPR013155">
    <property type="entry name" value="M/V/L/I-tRNA-synth_anticd-bd"/>
</dbReference>
<dbReference type="Pfam" id="PF09334">
    <property type="entry name" value="tRNA-synt_1g"/>
    <property type="match status" value="1"/>
</dbReference>
<evidence type="ECO:0000259" key="12">
    <source>
        <dbReference type="Pfam" id="PF08264"/>
    </source>
</evidence>
<dbReference type="NCBIfam" id="TIGR00396">
    <property type="entry name" value="leuS_bact"/>
    <property type="match status" value="1"/>
</dbReference>
<keyword evidence="5 9" id="KW-0067">ATP-binding</keyword>
<dbReference type="PROSITE" id="PS00178">
    <property type="entry name" value="AA_TRNA_LIGASE_I"/>
    <property type="match status" value="1"/>
</dbReference>
<keyword evidence="4 9" id="KW-0547">Nucleotide-binding</keyword>
<evidence type="ECO:0000256" key="4">
    <source>
        <dbReference type="ARBA" id="ARBA00022741"/>
    </source>
</evidence>
<evidence type="ECO:0000259" key="13">
    <source>
        <dbReference type="Pfam" id="PF09334"/>
    </source>
</evidence>
<dbReference type="EMBL" id="MHJJ01000014">
    <property type="protein sequence ID" value="OGY65158.1"/>
    <property type="molecule type" value="Genomic_DNA"/>
</dbReference>
<keyword evidence="3 9" id="KW-0436">Ligase</keyword>
<name>A0A1G1ZKK5_9BACT</name>
<dbReference type="InterPro" id="IPR025709">
    <property type="entry name" value="Leu_tRNA-synth_edit"/>
</dbReference>
<evidence type="ECO:0000313" key="16">
    <source>
        <dbReference type="Proteomes" id="UP000177942"/>
    </source>
</evidence>
<feature type="domain" description="Methionyl/Leucyl tRNA synthetase" evidence="13">
    <location>
        <begin position="46"/>
        <end position="187"/>
    </location>
</feature>
<evidence type="ECO:0000259" key="11">
    <source>
        <dbReference type="Pfam" id="PF00133"/>
    </source>
</evidence>
<dbReference type="InterPro" id="IPR009008">
    <property type="entry name" value="Val/Leu/Ile-tRNA-synth_edit"/>
</dbReference>
<feature type="domain" description="Aminoacyl-tRNA synthetase class Ia" evidence="11">
    <location>
        <begin position="583"/>
        <end position="644"/>
    </location>
</feature>
<comment type="caution">
    <text evidence="9">Lacks conserved residue(s) required for the propagation of feature annotation.</text>
</comment>
<evidence type="ECO:0000256" key="8">
    <source>
        <dbReference type="ARBA" id="ARBA00047469"/>
    </source>
</evidence>
<dbReference type="GO" id="GO:0005524">
    <property type="term" value="F:ATP binding"/>
    <property type="evidence" value="ECO:0007669"/>
    <property type="project" value="UniProtKB-UniRule"/>
</dbReference>
<feature type="short sequence motif" description="'KMSKS' region" evidence="9">
    <location>
        <begin position="618"/>
        <end position="622"/>
    </location>
</feature>
<dbReference type="STRING" id="1798407.A3A16_00460"/>
<keyword evidence="2 9" id="KW-0963">Cytoplasm</keyword>
<dbReference type="Pfam" id="PF08264">
    <property type="entry name" value="Anticodon_1"/>
    <property type="match status" value="1"/>
</dbReference>
<keyword evidence="6 9" id="KW-0648">Protein biosynthesis</keyword>
<dbReference type="FunFam" id="3.40.50.620:FF:000077">
    <property type="entry name" value="Leucine--tRNA ligase"/>
    <property type="match status" value="1"/>
</dbReference>
<evidence type="ECO:0000256" key="3">
    <source>
        <dbReference type="ARBA" id="ARBA00022598"/>
    </source>
</evidence>
<reference evidence="15 16" key="1">
    <citation type="journal article" date="2016" name="Nat. Commun.">
        <title>Thousands of microbial genomes shed light on interconnected biogeochemical processes in an aquifer system.</title>
        <authorList>
            <person name="Anantharaman K."/>
            <person name="Brown C.T."/>
            <person name="Hug L.A."/>
            <person name="Sharon I."/>
            <person name="Castelle C.J."/>
            <person name="Probst A.J."/>
            <person name="Thomas B.C."/>
            <person name="Singh A."/>
            <person name="Wilkins M.J."/>
            <person name="Karaoz U."/>
            <person name="Brodie E.L."/>
            <person name="Williams K.H."/>
            <person name="Hubbard S.S."/>
            <person name="Banfield J.F."/>
        </authorList>
    </citation>
    <scope>NUCLEOTIDE SEQUENCE [LARGE SCALE GENOMIC DNA]</scope>
</reference>
<comment type="similarity">
    <text evidence="1 9 10">Belongs to the class-I aminoacyl-tRNA synthetase family.</text>
</comment>
<feature type="binding site" evidence="9">
    <location>
        <position position="621"/>
    </location>
    <ligand>
        <name>ATP</name>
        <dbReference type="ChEBI" id="CHEBI:30616"/>
    </ligand>
</feature>
<dbReference type="SUPFAM" id="SSF52374">
    <property type="entry name" value="Nucleotidylyl transferase"/>
    <property type="match status" value="1"/>
</dbReference>
<dbReference type="EC" id="6.1.1.4" evidence="9"/>
<dbReference type="InterPro" id="IPR002302">
    <property type="entry name" value="Leu-tRNA-ligase"/>
</dbReference>
<dbReference type="CDD" id="cd07958">
    <property type="entry name" value="Anticodon_Ia_Leu_BEm"/>
    <property type="match status" value="1"/>
</dbReference>
<dbReference type="CDD" id="cd00812">
    <property type="entry name" value="LeuRS_core"/>
    <property type="match status" value="1"/>
</dbReference>
<dbReference type="FunFam" id="1.10.730.10:FF:000011">
    <property type="entry name" value="Leucine--tRNA ligase chloroplastic/mitochondrial"/>
    <property type="match status" value="1"/>
</dbReference>
<dbReference type="PANTHER" id="PTHR43740">
    <property type="entry name" value="LEUCYL-TRNA SYNTHETASE"/>
    <property type="match status" value="1"/>
</dbReference>